<dbReference type="PANTHER" id="PTHR33516">
    <property type="entry name" value="LEXA REPRESSOR"/>
    <property type="match status" value="1"/>
</dbReference>
<dbReference type="EC" id="2.7.7.7" evidence="9"/>
<keyword evidence="2" id="KW-0227">DNA damage</keyword>
<dbReference type="InterPro" id="IPR006197">
    <property type="entry name" value="Peptidase_S24_LexA"/>
</dbReference>
<evidence type="ECO:0000259" key="8">
    <source>
        <dbReference type="Pfam" id="PF00717"/>
    </source>
</evidence>
<keyword evidence="5" id="KW-0234">DNA repair</keyword>
<dbReference type="InterPro" id="IPR036286">
    <property type="entry name" value="LexA/Signal_pep-like_sf"/>
</dbReference>
<dbReference type="InterPro" id="IPR050077">
    <property type="entry name" value="LexA_repressor"/>
</dbReference>
<dbReference type="Pfam" id="PF00717">
    <property type="entry name" value="Peptidase_S24"/>
    <property type="match status" value="1"/>
</dbReference>
<sequence>MTVQLQILGRAVDAAPALALPYPLVLGRAGLSGFPSPAQDYEGRTLDLNERFVKRPAATFFLAVIGDSMIKLGIQGGDLLVVDRSIDPRPGHILVALVDGEITVKRYEIRSGQPCLCSGNPRYAPIPLENLDCQVWGVVRSVIHEYAV</sequence>
<dbReference type="InterPro" id="IPR015927">
    <property type="entry name" value="Peptidase_S24_S26A/B/C"/>
</dbReference>
<proteinExistence type="inferred from homology"/>
<dbReference type="CDD" id="cd06529">
    <property type="entry name" value="S24_LexA-like"/>
    <property type="match status" value="1"/>
</dbReference>
<name>A0ABS9A901_9GAMM</name>
<dbReference type="NCBIfam" id="NF007621">
    <property type="entry name" value="PRK10276.1"/>
    <property type="match status" value="1"/>
</dbReference>
<comment type="caution">
    <text evidence="9">The sequence shown here is derived from an EMBL/GenBank/DDBJ whole genome shotgun (WGS) entry which is preliminary data.</text>
</comment>
<gene>
    <name evidence="9" type="primary">umuD</name>
    <name evidence="9" type="ORF">HOP53_20830</name>
</gene>
<protein>
    <submittedName>
        <fullName evidence="9">Translesion error-prone DNA polymerase V autoproteolytic subunit</fullName>
        <ecNumber evidence="9">2.7.7.7</ecNumber>
    </submittedName>
</protein>
<evidence type="ECO:0000256" key="4">
    <source>
        <dbReference type="ARBA" id="ARBA00022813"/>
    </source>
</evidence>
<dbReference type="InterPro" id="IPR039418">
    <property type="entry name" value="LexA-like"/>
</dbReference>
<dbReference type="EMBL" id="JABFTX010000006">
    <property type="protein sequence ID" value="MCE8005283.1"/>
    <property type="molecule type" value="Genomic_DNA"/>
</dbReference>
<organism evidence="9 10">
    <name type="scientific">Billgrantia ethanolica</name>
    <dbReference type="NCBI Taxonomy" id="2733486"/>
    <lineage>
        <taxon>Bacteria</taxon>
        <taxon>Pseudomonadati</taxon>
        <taxon>Pseudomonadota</taxon>
        <taxon>Gammaproteobacteria</taxon>
        <taxon>Oceanospirillales</taxon>
        <taxon>Halomonadaceae</taxon>
        <taxon>Billgrantia</taxon>
    </lineage>
</organism>
<dbReference type="RefSeq" id="WP_234271786.1">
    <property type="nucleotide sequence ID" value="NZ_JABFTX010000006.1"/>
</dbReference>
<keyword evidence="9" id="KW-0808">Transferase</keyword>
<keyword evidence="6" id="KW-0742">SOS response</keyword>
<evidence type="ECO:0000313" key="10">
    <source>
        <dbReference type="Proteomes" id="UP001320168"/>
    </source>
</evidence>
<evidence type="ECO:0000256" key="7">
    <source>
        <dbReference type="RuleBase" id="RU003991"/>
    </source>
</evidence>
<keyword evidence="10" id="KW-1185">Reference proteome</keyword>
<dbReference type="PANTHER" id="PTHR33516:SF2">
    <property type="entry name" value="LEXA REPRESSOR-RELATED"/>
    <property type="match status" value="1"/>
</dbReference>
<dbReference type="GO" id="GO:0003887">
    <property type="term" value="F:DNA-directed DNA polymerase activity"/>
    <property type="evidence" value="ECO:0007669"/>
    <property type="project" value="UniProtKB-EC"/>
</dbReference>
<evidence type="ECO:0000256" key="2">
    <source>
        <dbReference type="ARBA" id="ARBA00022763"/>
    </source>
</evidence>
<comment type="similarity">
    <text evidence="1 7">Belongs to the peptidase S24 family.</text>
</comment>
<keyword evidence="4 7" id="KW-0068">Autocatalytic cleavage</keyword>
<feature type="domain" description="Peptidase S24/S26A/S26B/S26C" evidence="8">
    <location>
        <begin position="33"/>
        <end position="139"/>
    </location>
</feature>
<evidence type="ECO:0000256" key="1">
    <source>
        <dbReference type="ARBA" id="ARBA00007484"/>
    </source>
</evidence>
<evidence type="ECO:0000256" key="3">
    <source>
        <dbReference type="ARBA" id="ARBA00022801"/>
    </source>
</evidence>
<dbReference type="SUPFAM" id="SSF51306">
    <property type="entry name" value="LexA/Signal peptidase"/>
    <property type="match status" value="1"/>
</dbReference>
<accession>A0ABS9A901</accession>
<dbReference type="Proteomes" id="UP001320168">
    <property type="component" value="Unassembled WGS sequence"/>
</dbReference>
<evidence type="ECO:0000256" key="6">
    <source>
        <dbReference type="ARBA" id="ARBA00023236"/>
    </source>
</evidence>
<dbReference type="Gene3D" id="2.10.109.10">
    <property type="entry name" value="Umud Fragment, subunit A"/>
    <property type="match status" value="1"/>
</dbReference>
<evidence type="ECO:0000313" key="9">
    <source>
        <dbReference type="EMBL" id="MCE8005283.1"/>
    </source>
</evidence>
<dbReference type="PRINTS" id="PR00726">
    <property type="entry name" value="LEXASERPTASE"/>
</dbReference>
<keyword evidence="3 7" id="KW-0378">Hydrolase</keyword>
<keyword evidence="9" id="KW-0548">Nucleotidyltransferase</keyword>
<reference evidence="9 10" key="1">
    <citation type="journal article" date="2021" name="Front. Microbiol.">
        <title>Aerobic Denitrification and Heterotrophic Sulfur Oxidation in the Genus Halomonas Revealed by Six Novel Species Characterizations and Genome-Based Analysis.</title>
        <authorList>
            <person name="Wang L."/>
            <person name="Shao Z."/>
        </authorList>
    </citation>
    <scope>NUCLEOTIDE SEQUENCE [LARGE SCALE GENOMIC DNA]</scope>
    <source>
        <strain evidence="9 10">MCCC 1A11081</strain>
    </source>
</reference>
<evidence type="ECO:0000256" key="5">
    <source>
        <dbReference type="ARBA" id="ARBA00023204"/>
    </source>
</evidence>